<evidence type="ECO:0000313" key="1">
    <source>
        <dbReference type="EMBL" id="SVA60387.1"/>
    </source>
</evidence>
<dbReference type="EMBL" id="UINC01014099">
    <property type="protein sequence ID" value="SVA60387.1"/>
    <property type="molecule type" value="Genomic_DNA"/>
</dbReference>
<name>A0A381X892_9ZZZZ</name>
<reference evidence="1" key="1">
    <citation type="submission" date="2018-05" db="EMBL/GenBank/DDBJ databases">
        <authorList>
            <person name="Lanie J.A."/>
            <person name="Ng W.-L."/>
            <person name="Kazmierczak K.M."/>
            <person name="Andrzejewski T.M."/>
            <person name="Davidsen T.M."/>
            <person name="Wayne K.J."/>
            <person name="Tettelin H."/>
            <person name="Glass J.I."/>
            <person name="Rusch D."/>
            <person name="Podicherti R."/>
            <person name="Tsui H.-C.T."/>
            <person name="Winkler M.E."/>
        </authorList>
    </citation>
    <scope>NUCLEOTIDE SEQUENCE</scope>
</reference>
<gene>
    <name evidence="1" type="ORF">METZ01_LOCUS113241</name>
</gene>
<accession>A0A381X892</accession>
<protein>
    <submittedName>
        <fullName evidence="1">Uncharacterized protein</fullName>
    </submittedName>
</protein>
<sequence length="43" mass="5017">MDDLFAELIFKIPLYKTVKSKFKNRNDPTYDFSGLLSIVDEGF</sequence>
<organism evidence="1">
    <name type="scientific">marine metagenome</name>
    <dbReference type="NCBI Taxonomy" id="408172"/>
    <lineage>
        <taxon>unclassified sequences</taxon>
        <taxon>metagenomes</taxon>
        <taxon>ecological metagenomes</taxon>
    </lineage>
</organism>
<proteinExistence type="predicted"/>
<dbReference type="AlphaFoldDB" id="A0A381X892"/>